<evidence type="ECO:0000256" key="5">
    <source>
        <dbReference type="SAM" id="Phobius"/>
    </source>
</evidence>
<dbReference type="OrthoDB" id="9770329at2"/>
<dbReference type="GO" id="GO:0005506">
    <property type="term" value="F:iron ion binding"/>
    <property type="evidence" value="ECO:0007669"/>
    <property type="project" value="InterPro"/>
</dbReference>
<dbReference type="EMBL" id="VOBQ01000021">
    <property type="protein sequence ID" value="TWO68032.1"/>
    <property type="molecule type" value="Genomic_DNA"/>
</dbReference>
<proteinExistence type="predicted"/>
<evidence type="ECO:0000259" key="6">
    <source>
        <dbReference type="Pfam" id="PF04116"/>
    </source>
</evidence>
<feature type="transmembrane region" description="Helical" evidence="5">
    <location>
        <begin position="64"/>
        <end position="87"/>
    </location>
</feature>
<dbReference type="InterPro" id="IPR006694">
    <property type="entry name" value="Fatty_acid_hydroxylase"/>
</dbReference>
<dbReference type="Pfam" id="PF04116">
    <property type="entry name" value="FA_hydroxylase"/>
    <property type="match status" value="1"/>
</dbReference>
<evidence type="ECO:0000259" key="7">
    <source>
        <dbReference type="Pfam" id="PF09917"/>
    </source>
</evidence>
<feature type="domain" description="Fatty acid hydroxylase" evidence="6">
    <location>
        <begin position="108"/>
        <end position="243"/>
    </location>
</feature>
<dbReference type="GO" id="GO:0016020">
    <property type="term" value="C:membrane"/>
    <property type="evidence" value="ECO:0007669"/>
    <property type="project" value="UniProtKB-SubCell"/>
</dbReference>
<evidence type="ECO:0000256" key="3">
    <source>
        <dbReference type="ARBA" id="ARBA00022989"/>
    </source>
</evidence>
<dbReference type="Pfam" id="PF09917">
    <property type="entry name" value="DUF2147"/>
    <property type="match status" value="1"/>
</dbReference>
<evidence type="ECO:0000256" key="2">
    <source>
        <dbReference type="ARBA" id="ARBA00022692"/>
    </source>
</evidence>
<evidence type="ECO:0000313" key="8">
    <source>
        <dbReference type="EMBL" id="TWO68032.1"/>
    </source>
</evidence>
<dbReference type="InterPro" id="IPR019223">
    <property type="entry name" value="DUF2147"/>
</dbReference>
<dbReference type="PANTHER" id="PTHR11863">
    <property type="entry name" value="STEROL DESATURASE"/>
    <property type="match status" value="1"/>
</dbReference>
<dbReference type="RefSeq" id="WP_145895720.1">
    <property type="nucleotide sequence ID" value="NZ_VOBQ01000021.1"/>
</dbReference>
<accession>A0A562ZHH3</accession>
<evidence type="ECO:0000256" key="4">
    <source>
        <dbReference type="ARBA" id="ARBA00023136"/>
    </source>
</evidence>
<comment type="caution">
    <text evidence="8">The sequence shown here is derived from an EMBL/GenBank/DDBJ whole genome shotgun (WGS) entry which is preliminary data.</text>
</comment>
<dbReference type="Proteomes" id="UP000318199">
    <property type="component" value="Unassembled WGS sequence"/>
</dbReference>
<name>A0A562ZHH3_9BURK</name>
<evidence type="ECO:0000256" key="1">
    <source>
        <dbReference type="ARBA" id="ARBA00004370"/>
    </source>
</evidence>
<dbReference type="GO" id="GO:0008610">
    <property type="term" value="P:lipid biosynthetic process"/>
    <property type="evidence" value="ECO:0007669"/>
    <property type="project" value="InterPro"/>
</dbReference>
<feature type="transmembrane region" description="Helical" evidence="5">
    <location>
        <begin position="23"/>
        <end position="44"/>
    </location>
</feature>
<keyword evidence="3 5" id="KW-1133">Transmembrane helix</keyword>
<keyword evidence="2 5" id="KW-0812">Transmembrane</keyword>
<organism evidence="8 9">
    <name type="scientific">Caenimonas sedimenti</name>
    <dbReference type="NCBI Taxonomy" id="2596921"/>
    <lineage>
        <taxon>Bacteria</taxon>
        <taxon>Pseudomonadati</taxon>
        <taxon>Pseudomonadota</taxon>
        <taxon>Betaproteobacteria</taxon>
        <taxon>Burkholderiales</taxon>
        <taxon>Comamonadaceae</taxon>
        <taxon>Caenimonas</taxon>
    </lineage>
</organism>
<gene>
    <name evidence="8" type="ORF">FN976_24125</name>
</gene>
<comment type="subcellular location">
    <subcellularLocation>
        <location evidence="1">Membrane</location>
    </subcellularLocation>
</comment>
<reference evidence="8 9" key="1">
    <citation type="submission" date="2019-07" db="EMBL/GenBank/DDBJ databases">
        <title>Caenimonas sedimenti sp. nov., isolated from activated sludge.</title>
        <authorList>
            <person name="Xu J."/>
        </authorList>
    </citation>
    <scope>NUCLEOTIDE SEQUENCE [LARGE SCALE GENOMIC DNA]</scope>
    <source>
        <strain evidence="8 9">HX-9-20</strain>
    </source>
</reference>
<dbReference type="GO" id="GO:0016491">
    <property type="term" value="F:oxidoreductase activity"/>
    <property type="evidence" value="ECO:0007669"/>
    <property type="project" value="InterPro"/>
</dbReference>
<sequence>MTCFQDYWTTAVAAWPGIWLSDLLRYLIVAGGFAVALAWVPAAWRARRTVRIRQVAGGQQLREFGHSMLTVLVFSLVGTSVLLGYHAGLMKIYSDPEAFGWPWLLASFFVMVVLHDTWFYWTHRLMHHRMLLRWTHRTHHQSLAPTPWAAYSFAPAEALVQALFLPLFLLAVPAHPVVAFLWMAHMIVRNVAGHTGVELVPRSWLAGWWGRWLTTTLHHEMHHAHGHANYGLYFTWWDRWCDTEHPQYGDQLWALAGRLHQPTAGAGPAQSPREVLGKTPTVLLALVVAGMGALATPEALASSVHGEWATQGYSARVDIRPCQAAPGKLCGAITWLWEPVDGQGKPILDAKHPDASRRGQPLLGMEMLSGFKPGLVAGSWADGQIYNPEDGRTYSARMKLRSPEVLEVEGCVLVLCSRQIWRRVPRRCDSESKGIGHEKVSAQTP</sequence>
<feature type="transmembrane region" description="Helical" evidence="5">
    <location>
        <begin position="162"/>
        <end position="184"/>
    </location>
</feature>
<protein>
    <submittedName>
        <fullName evidence="8">DUF2147 domain-containing protein</fullName>
    </submittedName>
</protein>
<dbReference type="InterPro" id="IPR050307">
    <property type="entry name" value="Sterol_Desaturase_Related"/>
</dbReference>
<evidence type="ECO:0000313" key="9">
    <source>
        <dbReference type="Proteomes" id="UP000318199"/>
    </source>
</evidence>
<dbReference type="Gene3D" id="2.40.128.520">
    <property type="match status" value="1"/>
</dbReference>
<feature type="transmembrane region" description="Helical" evidence="5">
    <location>
        <begin position="99"/>
        <end position="121"/>
    </location>
</feature>
<feature type="domain" description="DUF2147" evidence="7">
    <location>
        <begin position="306"/>
        <end position="423"/>
    </location>
</feature>
<keyword evidence="9" id="KW-1185">Reference proteome</keyword>
<dbReference type="AlphaFoldDB" id="A0A562ZHH3"/>
<keyword evidence="4 5" id="KW-0472">Membrane</keyword>